<dbReference type="PROSITE" id="PS00211">
    <property type="entry name" value="ABC_TRANSPORTER_1"/>
    <property type="match status" value="1"/>
</dbReference>
<evidence type="ECO:0000313" key="6">
    <source>
        <dbReference type="EMBL" id="RNL41931.1"/>
    </source>
</evidence>
<proteinExistence type="inferred from homology"/>
<dbReference type="PROSITE" id="PS50893">
    <property type="entry name" value="ABC_TRANSPORTER_2"/>
    <property type="match status" value="1"/>
</dbReference>
<dbReference type="EMBL" id="QIBX01000001">
    <property type="protein sequence ID" value="RNL41931.1"/>
    <property type="molecule type" value="Genomic_DNA"/>
</dbReference>
<accession>A0A3N0B487</accession>
<dbReference type="InterPro" id="IPR027417">
    <property type="entry name" value="P-loop_NTPase"/>
</dbReference>
<name>A0A3N0B487_9ACTN</name>
<dbReference type="CDD" id="cd03264">
    <property type="entry name" value="ABC_drug_resistance_like"/>
    <property type="match status" value="1"/>
</dbReference>
<dbReference type="GO" id="GO:0016887">
    <property type="term" value="F:ATP hydrolysis activity"/>
    <property type="evidence" value="ECO:0007669"/>
    <property type="project" value="InterPro"/>
</dbReference>
<dbReference type="Proteomes" id="UP000269591">
    <property type="component" value="Unassembled WGS sequence"/>
</dbReference>
<reference evidence="7" key="1">
    <citation type="submission" date="2018-05" db="EMBL/GenBank/DDBJ databases">
        <title>Genome Sequencing of selected type strains of the family Eggerthellaceae.</title>
        <authorList>
            <person name="Danylec N."/>
            <person name="Stoll D.A."/>
            <person name="Doetsch A."/>
            <person name="Huch M."/>
        </authorList>
    </citation>
    <scope>NUCLEOTIDE SEQUENCE [LARGE SCALE GENOMIC DNA]</scope>
    <source>
        <strain evidence="7">DSM 24851</strain>
    </source>
</reference>
<comment type="caution">
    <text evidence="6">The sequence shown here is derived from an EMBL/GenBank/DDBJ whole genome shotgun (WGS) entry which is preliminary data.</text>
</comment>
<dbReference type="OrthoDB" id="3177347at2"/>
<dbReference type="PANTHER" id="PTHR43335:SF2">
    <property type="entry name" value="ABC TRANSPORTER, ATP-BINDING PROTEIN"/>
    <property type="match status" value="1"/>
</dbReference>
<evidence type="ECO:0000313" key="7">
    <source>
        <dbReference type="Proteomes" id="UP000269591"/>
    </source>
</evidence>
<dbReference type="InterPro" id="IPR003593">
    <property type="entry name" value="AAA+_ATPase"/>
</dbReference>
<dbReference type="PANTHER" id="PTHR43335">
    <property type="entry name" value="ABC TRANSPORTER, ATP-BINDING PROTEIN"/>
    <property type="match status" value="1"/>
</dbReference>
<gene>
    <name evidence="6" type="ORF">DMP06_00520</name>
</gene>
<keyword evidence="2" id="KW-0813">Transport</keyword>
<organism evidence="6 7">
    <name type="scientific">Slackia equolifaciens</name>
    <dbReference type="NCBI Taxonomy" id="498718"/>
    <lineage>
        <taxon>Bacteria</taxon>
        <taxon>Bacillati</taxon>
        <taxon>Actinomycetota</taxon>
        <taxon>Coriobacteriia</taxon>
        <taxon>Eggerthellales</taxon>
        <taxon>Eggerthellaceae</taxon>
        <taxon>Slackia</taxon>
    </lineage>
</organism>
<feature type="domain" description="ABC transporter" evidence="5">
    <location>
        <begin position="3"/>
        <end position="231"/>
    </location>
</feature>
<dbReference type="InterPro" id="IPR017871">
    <property type="entry name" value="ABC_transporter-like_CS"/>
</dbReference>
<evidence type="ECO:0000256" key="1">
    <source>
        <dbReference type="ARBA" id="ARBA00005417"/>
    </source>
</evidence>
<evidence type="ECO:0000259" key="5">
    <source>
        <dbReference type="PROSITE" id="PS50893"/>
    </source>
</evidence>
<dbReference type="Gene3D" id="3.40.50.300">
    <property type="entry name" value="P-loop containing nucleotide triphosphate hydrolases"/>
    <property type="match status" value="1"/>
</dbReference>
<dbReference type="GO" id="GO:0005524">
    <property type="term" value="F:ATP binding"/>
    <property type="evidence" value="ECO:0007669"/>
    <property type="project" value="UniProtKB-KW"/>
</dbReference>
<dbReference type="InterPro" id="IPR003439">
    <property type="entry name" value="ABC_transporter-like_ATP-bd"/>
</dbReference>
<sequence>MELTIDRLSRQFGSHIAVDRVSARLTPGVYGLLGANGAGKTTLMRMVCGVLRPTSGSILLDGRDIQALGDHYRARLGYLPQDFGYYPDFSALDFMLYMAALKGIDRKRAKTAALELLDLVGLGGAARSKVRTFSGGMKQRLGIAQAVLNDPDVLVLDEPTAGLDPKERVRFRNLISSFSQDKIVVLSTHIVSDVEYIADEILVMRAGAFVMQGAPGAITAQVEGRVWECSVPAAMADALAERFTVSNVHYASDGQAVVRVVSDAQPAPGARAVAPTLEDLYLYVFRDAKGITDEGDHASRNAAELRGFVGRARGVGRGGEER</sequence>
<keyword evidence="4 6" id="KW-0067">ATP-binding</keyword>
<keyword evidence="3" id="KW-0547">Nucleotide-binding</keyword>
<dbReference type="RefSeq" id="WP_123207793.1">
    <property type="nucleotide sequence ID" value="NZ_JBHTHO010000004.1"/>
</dbReference>
<evidence type="ECO:0000256" key="3">
    <source>
        <dbReference type="ARBA" id="ARBA00022741"/>
    </source>
</evidence>
<dbReference type="SMART" id="SM00382">
    <property type="entry name" value="AAA"/>
    <property type="match status" value="1"/>
</dbReference>
<dbReference type="AlphaFoldDB" id="A0A3N0B487"/>
<protein>
    <submittedName>
        <fullName evidence="6">ABC transporter ATP-binding protein</fullName>
    </submittedName>
</protein>
<evidence type="ECO:0000256" key="4">
    <source>
        <dbReference type="ARBA" id="ARBA00022840"/>
    </source>
</evidence>
<dbReference type="Pfam" id="PF00005">
    <property type="entry name" value="ABC_tran"/>
    <property type="match status" value="1"/>
</dbReference>
<evidence type="ECO:0000256" key="2">
    <source>
        <dbReference type="ARBA" id="ARBA00022448"/>
    </source>
</evidence>
<keyword evidence="7" id="KW-1185">Reference proteome</keyword>
<comment type="similarity">
    <text evidence="1">Belongs to the ABC transporter superfamily.</text>
</comment>
<dbReference type="SUPFAM" id="SSF52540">
    <property type="entry name" value="P-loop containing nucleoside triphosphate hydrolases"/>
    <property type="match status" value="1"/>
</dbReference>